<name>A0A3D8PGJ9_9RHOB</name>
<dbReference type="AlphaFoldDB" id="A0A3D8PGJ9"/>
<evidence type="ECO:0008006" key="3">
    <source>
        <dbReference type="Google" id="ProtNLM"/>
    </source>
</evidence>
<dbReference type="CDD" id="cd08054">
    <property type="entry name" value="gp6"/>
    <property type="match status" value="1"/>
</dbReference>
<dbReference type="Gene3D" id="1.10.3230.30">
    <property type="entry name" value="Phage gp6-like head-tail connector protein"/>
    <property type="match status" value="1"/>
</dbReference>
<dbReference type="Proteomes" id="UP000256679">
    <property type="component" value="Unassembled WGS sequence"/>
</dbReference>
<dbReference type="NCBIfam" id="TIGR01560">
    <property type="entry name" value="put_DNA_pack"/>
    <property type="match status" value="2"/>
</dbReference>
<dbReference type="InterPro" id="IPR011738">
    <property type="entry name" value="Phage_CHP"/>
</dbReference>
<dbReference type="NCBIfam" id="TIGR02215">
    <property type="entry name" value="phage_chp_gp8"/>
    <property type="match status" value="1"/>
</dbReference>
<accession>A0A3D8PGJ9</accession>
<keyword evidence="2" id="KW-1185">Reference proteome</keyword>
<evidence type="ECO:0000313" key="2">
    <source>
        <dbReference type="Proteomes" id="UP000256679"/>
    </source>
</evidence>
<protein>
    <recommendedName>
        <fullName evidence="3">Phage gp6-like head-tail connector protein</fullName>
    </recommendedName>
</protein>
<comment type="caution">
    <text evidence="1">The sequence shown here is derived from an EMBL/GenBank/DDBJ whole genome shotgun (WGS) entry which is preliminary data.</text>
</comment>
<sequence>MFTLTRITAPAAVPITLAEAKAQLRVDHDDEDLLIQHSIDAATAWLDGPAGILGRCLVTQSWQMDLDALTGPILLPFPDSEIDSAVFTDAAGVDLDYHIALQDQRLLLRPLAGFGRPAAITFTAGYGAPADVPAAIRQAMLLLIAHWYEHREAVSLGASPSALPMAVDALLAPYRRIRL</sequence>
<dbReference type="Pfam" id="PF05135">
    <property type="entry name" value="Phage_connect_1"/>
    <property type="match status" value="1"/>
</dbReference>
<organism evidence="1 2">
    <name type="scientific">Paracoccus thiocyanatus</name>
    <dbReference type="NCBI Taxonomy" id="34006"/>
    <lineage>
        <taxon>Bacteria</taxon>
        <taxon>Pseudomonadati</taxon>
        <taxon>Pseudomonadota</taxon>
        <taxon>Alphaproteobacteria</taxon>
        <taxon>Rhodobacterales</taxon>
        <taxon>Paracoccaceae</taxon>
        <taxon>Paracoccus</taxon>
    </lineage>
</organism>
<dbReference type="InterPro" id="IPR006450">
    <property type="entry name" value="Phage_HK97_gp6-like"/>
</dbReference>
<evidence type="ECO:0000313" key="1">
    <source>
        <dbReference type="EMBL" id="RDW14325.1"/>
    </source>
</evidence>
<reference evidence="1 2" key="1">
    <citation type="submission" date="2018-05" db="EMBL/GenBank/DDBJ databases">
        <title>Whole genome sequencing of Paracoccus thiocyanatus SST.</title>
        <authorList>
            <person name="Ghosh W."/>
            <person name="Rameez M.J."/>
            <person name="Roy C."/>
        </authorList>
    </citation>
    <scope>NUCLEOTIDE SEQUENCE [LARGE SCALE GENOMIC DNA]</scope>
    <source>
        <strain evidence="1 2">SST</strain>
    </source>
</reference>
<proteinExistence type="predicted"/>
<gene>
    <name evidence="1" type="ORF">DIE28_03375</name>
</gene>
<dbReference type="RefSeq" id="WP_010399407.1">
    <property type="nucleotide sequence ID" value="NZ_QFCQ01000010.1"/>
</dbReference>
<dbReference type="InterPro" id="IPR021146">
    <property type="entry name" value="Phage_gp6-like_head-tail"/>
</dbReference>
<dbReference type="EMBL" id="QFCQ01000010">
    <property type="protein sequence ID" value="RDW14325.1"/>
    <property type="molecule type" value="Genomic_DNA"/>
</dbReference>